<accession>A0ABP0XVN8</accession>
<keyword evidence="2" id="KW-1185">Reference proteome</keyword>
<sequence>MSSQLKFLLAWYVRLCARHNRVAVSFFRRCYEALSLISPRFEQGRSLYYLPLAQSILTSQGRRTKNIIESGWRISIWLHSCGL</sequence>
<proteinExistence type="predicted"/>
<evidence type="ECO:0000313" key="2">
    <source>
        <dbReference type="Proteomes" id="UP001642487"/>
    </source>
</evidence>
<gene>
    <name evidence="1" type="ORF">CITCOLO1_LOCUS2412</name>
</gene>
<dbReference type="EMBL" id="OZ021744">
    <property type="protein sequence ID" value="CAK9310775.1"/>
    <property type="molecule type" value="Genomic_DNA"/>
</dbReference>
<protein>
    <submittedName>
        <fullName evidence="1">Uncharacterized protein</fullName>
    </submittedName>
</protein>
<reference evidence="1 2" key="1">
    <citation type="submission" date="2024-03" db="EMBL/GenBank/DDBJ databases">
        <authorList>
            <person name="Gkanogiannis A."/>
            <person name="Becerra Lopez-Lavalle L."/>
        </authorList>
    </citation>
    <scope>NUCLEOTIDE SEQUENCE [LARGE SCALE GENOMIC DNA]</scope>
</reference>
<dbReference type="Proteomes" id="UP001642487">
    <property type="component" value="Chromosome 10"/>
</dbReference>
<organism evidence="1 2">
    <name type="scientific">Citrullus colocynthis</name>
    <name type="common">colocynth</name>
    <dbReference type="NCBI Taxonomy" id="252529"/>
    <lineage>
        <taxon>Eukaryota</taxon>
        <taxon>Viridiplantae</taxon>
        <taxon>Streptophyta</taxon>
        <taxon>Embryophyta</taxon>
        <taxon>Tracheophyta</taxon>
        <taxon>Spermatophyta</taxon>
        <taxon>Magnoliopsida</taxon>
        <taxon>eudicotyledons</taxon>
        <taxon>Gunneridae</taxon>
        <taxon>Pentapetalae</taxon>
        <taxon>rosids</taxon>
        <taxon>fabids</taxon>
        <taxon>Cucurbitales</taxon>
        <taxon>Cucurbitaceae</taxon>
        <taxon>Benincaseae</taxon>
        <taxon>Citrullus</taxon>
    </lineage>
</organism>
<evidence type="ECO:0000313" key="1">
    <source>
        <dbReference type="EMBL" id="CAK9310775.1"/>
    </source>
</evidence>
<name>A0ABP0XVN8_9ROSI</name>